<dbReference type="Proteomes" id="UP001194539">
    <property type="component" value="Unassembled WGS sequence"/>
</dbReference>
<dbReference type="GO" id="GO:0004497">
    <property type="term" value="F:monooxygenase activity"/>
    <property type="evidence" value="ECO:0007669"/>
    <property type="project" value="UniProtKB-KW"/>
</dbReference>
<organism evidence="3 4">
    <name type="scientific">Bradyrhizobium diversitatis</name>
    <dbReference type="NCBI Taxonomy" id="2755406"/>
    <lineage>
        <taxon>Bacteria</taxon>
        <taxon>Pseudomonadati</taxon>
        <taxon>Pseudomonadota</taxon>
        <taxon>Alphaproteobacteria</taxon>
        <taxon>Hyphomicrobiales</taxon>
        <taxon>Nitrobacteraceae</taxon>
        <taxon>Bradyrhizobium</taxon>
    </lineage>
</organism>
<evidence type="ECO:0000256" key="1">
    <source>
        <dbReference type="SAM" id="SignalP"/>
    </source>
</evidence>
<evidence type="ECO:0000313" key="3">
    <source>
        <dbReference type="EMBL" id="MBH5385688.1"/>
    </source>
</evidence>
<evidence type="ECO:0000259" key="2">
    <source>
        <dbReference type="PROSITE" id="PS51725"/>
    </source>
</evidence>
<protein>
    <submittedName>
        <fullName evidence="3">Antibiotic biosynthesis monooxygenase</fullName>
    </submittedName>
</protein>
<dbReference type="Gene3D" id="3.30.70.100">
    <property type="match status" value="1"/>
</dbReference>
<dbReference type="PANTHER" id="PTHR33336:SF3">
    <property type="entry name" value="ABM DOMAIN-CONTAINING PROTEIN"/>
    <property type="match status" value="1"/>
</dbReference>
<feature type="domain" description="ABM" evidence="2">
    <location>
        <begin position="43"/>
        <end position="132"/>
    </location>
</feature>
<sequence>MQSLVRNSLCVLLSAASMAMTAPSAVAEEAPRVRYQEIPDGAYSVVAQVRAKPGKEDALRAATLPLIDLVRGDPKNLVYFLQEDRARPGHFIFYEVFASQTDFDAHNAMPYVKDWFAKLPELADGGVEVMRMAVLGKHRK</sequence>
<reference evidence="3 4" key="1">
    <citation type="submission" date="2020-07" db="EMBL/GenBank/DDBJ databases">
        <title>Bradyrhizobium diversity isolated from nodules of indigenous legumes of Western Australia.</title>
        <authorList>
            <person name="Klepa M.S."/>
        </authorList>
    </citation>
    <scope>NUCLEOTIDE SEQUENCE [LARGE SCALE GENOMIC DNA]</scope>
    <source>
        <strain evidence="3 4">CNPSo 4019</strain>
    </source>
</reference>
<proteinExistence type="predicted"/>
<dbReference type="SUPFAM" id="SSF54909">
    <property type="entry name" value="Dimeric alpha+beta barrel"/>
    <property type="match status" value="1"/>
</dbReference>
<dbReference type="Pfam" id="PF03992">
    <property type="entry name" value="ABM"/>
    <property type="match status" value="1"/>
</dbReference>
<dbReference type="RefSeq" id="WP_197965254.1">
    <property type="nucleotide sequence ID" value="NZ_JACEGD010000004.1"/>
</dbReference>
<dbReference type="EMBL" id="JACEGD010000004">
    <property type="protein sequence ID" value="MBH5385688.1"/>
    <property type="molecule type" value="Genomic_DNA"/>
</dbReference>
<dbReference type="InterPro" id="IPR007138">
    <property type="entry name" value="ABM_dom"/>
</dbReference>
<keyword evidence="4" id="KW-1185">Reference proteome</keyword>
<dbReference type="PANTHER" id="PTHR33336">
    <property type="entry name" value="QUINOL MONOOXYGENASE YGIN-RELATED"/>
    <property type="match status" value="1"/>
</dbReference>
<dbReference type="InterPro" id="IPR011008">
    <property type="entry name" value="Dimeric_a/b-barrel"/>
</dbReference>
<dbReference type="PROSITE" id="PS51725">
    <property type="entry name" value="ABM"/>
    <property type="match status" value="1"/>
</dbReference>
<dbReference type="InterPro" id="IPR050744">
    <property type="entry name" value="AI-2_Isomerase_LsrG"/>
</dbReference>
<feature type="signal peptide" evidence="1">
    <location>
        <begin position="1"/>
        <end position="27"/>
    </location>
</feature>
<keyword evidence="1" id="KW-0732">Signal</keyword>
<evidence type="ECO:0000313" key="4">
    <source>
        <dbReference type="Proteomes" id="UP001194539"/>
    </source>
</evidence>
<name>A0ABS0NXF4_9BRAD</name>
<keyword evidence="3" id="KW-0560">Oxidoreductase</keyword>
<keyword evidence="3" id="KW-0503">Monooxygenase</keyword>
<gene>
    <name evidence="3" type="ORF">H1B27_05250</name>
</gene>
<accession>A0ABS0NXF4</accession>
<comment type="caution">
    <text evidence="3">The sequence shown here is derived from an EMBL/GenBank/DDBJ whole genome shotgun (WGS) entry which is preliminary data.</text>
</comment>
<feature type="chain" id="PRO_5046816821" evidence="1">
    <location>
        <begin position="28"/>
        <end position="140"/>
    </location>
</feature>